<protein>
    <recommendedName>
        <fullName evidence="5">Adhesin domain-containing protein</fullName>
    </recommendedName>
</protein>
<name>A0A6A5X908_9PLEO</name>
<dbReference type="AlphaFoldDB" id="A0A6A5X908"/>
<keyword evidence="2" id="KW-1133">Transmembrane helix</keyword>
<evidence type="ECO:0008006" key="5">
    <source>
        <dbReference type="Google" id="ProtNLM"/>
    </source>
</evidence>
<organism evidence="3 4">
    <name type="scientific">Aaosphaeria arxii CBS 175.79</name>
    <dbReference type="NCBI Taxonomy" id="1450172"/>
    <lineage>
        <taxon>Eukaryota</taxon>
        <taxon>Fungi</taxon>
        <taxon>Dikarya</taxon>
        <taxon>Ascomycota</taxon>
        <taxon>Pezizomycotina</taxon>
        <taxon>Dothideomycetes</taxon>
        <taxon>Pleosporomycetidae</taxon>
        <taxon>Pleosporales</taxon>
        <taxon>Pleosporales incertae sedis</taxon>
        <taxon>Aaosphaeria</taxon>
    </lineage>
</organism>
<dbReference type="GeneID" id="54287601"/>
<evidence type="ECO:0000313" key="4">
    <source>
        <dbReference type="Proteomes" id="UP000799778"/>
    </source>
</evidence>
<keyword evidence="4" id="KW-1185">Reference proteome</keyword>
<keyword evidence="2" id="KW-0472">Membrane</keyword>
<keyword evidence="2" id="KW-0812">Transmembrane</keyword>
<evidence type="ECO:0000313" key="3">
    <source>
        <dbReference type="EMBL" id="KAF2009244.1"/>
    </source>
</evidence>
<feature type="region of interest" description="Disordered" evidence="1">
    <location>
        <begin position="129"/>
        <end position="156"/>
    </location>
</feature>
<gene>
    <name evidence="3" type="ORF">BU24DRAFT_437407</name>
</gene>
<dbReference type="Proteomes" id="UP000799778">
    <property type="component" value="Unassembled WGS sequence"/>
</dbReference>
<evidence type="ECO:0000256" key="2">
    <source>
        <dbReference type="SAM" id="Phobius"/>
    </source>
</evidence>
<dbReference type="RefSeq" id="XP_033377583.1">
    <property type="nucleotide sequence ID" value="XM_033530204.1"/>
</dbReference>
<evidence type="ECO:0000256" key="1">
    <source>
        <dbReference type="SAM" id="MobiDB-lite"/>
    </source>
</evidence>
<proteinExistence type="predicted"/>
<dbReference type="OrthoDB" id="3539644at2759"/>
<sequence>MYIDTEAANKGVRVEVTAHREPLRSATRYEEDSTPLLDSFVGQEAPPPSYLEATTPHGWHSRKSGDEEAGLLSFDGRQSMSRPRAEHVFRDGKRKTLREQCTRRRLAKVVSAIVVIAILAAILAAVTRGDEKQPKPVVPTPDPQPKPPKESYPIRWPQHCGKEYNARTDERDFGSIRSLDIQEAIHQLHGQYKRVSGWVHVVKAPDAQPAGTVQAKISYAASTSVDINEVRYEWSESGLSVGDPSSADSFDGLNPKFSACLGIAIVVYVAPGVEMENFNVNSVHLGMQIHSGVDFNVTNITSIKLASGTLDASNLKSRETHLETISGSISGRYDLRELLAINTQSGSVNINVRPQEAEQGNPKPALFKARSLSGSLRADFERNNIPQRDYQVEIDTEVGTVDGTFIHGSSTNITSVAGLITADIMPFGDGGMETTLHTSTTSGAQTVTLQAPYNKSATGISKLTSTHKSVSGALDLTYPQSWEGHVQGRSVSGIVHLQGRDLELQHEEQDVSLGSRVEAKKGKGDSEMTFKTLTGGCEVKVGKL</sequence>
<accession>A0A6A5X908</accession>
<feature type="compositionally biased region" description="Pro residues" evidence="1">
    <location>
        <begin position="136"/>
        <end position="146"/>
    </location>
</feature>
<feature type="transmembrane region" description="Helical" evidence="2">
    <location>
        <begin position="106"/>
        <end position="126"/>
    </location>
</feature>
<dbReference type="EMBL" id="ML978079">
    <property type="protein sequence ID" value="KAF2009244.1"/>
    <property type="molecule type" value="Genomic_DNA"/>
</dbReference>
<reference evidence="3" key="1">
    <citation type="journal article" date="2020" name="Stud. Mycol.">
        <title>101 Dothideomycetes genomes: a test case for predicting lifestyles and emergence of pathogens.</title>
        <authorList>
            <person name="Haridas S."/>
            <person name="Albert R."/>
            <person name="Binder M."/>
            <person name="Bloem J."/>
            <person name="Labutti K."/>
            <person name="Salamov A."/>
            <person name="Andreopoulos B."/>
            <person name="Baker S."/>
            <person name="Barry K."/>
            <person name="Bills G."/>
            <person name="Bluhm B."/>
            <person name="Cannon C."/>
            <person name="Castanera R."/>
            <person name="Culley D."/>
            <person name="Daum C."/>
            <person name="Ezra D."/>
            <person name="Gonzalez J."/>
            <person name="Henrissat B."/>
            <person name="Kuo A."/>
            <person name="Liang C."/>
            <person name="Lipzen A."/>
            <person name="Lutzoni F."/>
            <person name="Magnuson J."/>
            <person name="Mondo S."/>
            <person name="Nolan M."/>
            <person name="Ohm R."/>
            <person name="Pangilinan J."/>
            <person name="Park H.-J."/>
            <person name="Ramirez L."/>
            <person name="Alfaro M."/>
            <person name="Sun H."/>
            <person name="Tritt A."/>
            <person name="Yoshinaga Y."/>
            <person name="Zwiers L.-H."/>
            <person name="Turgeon B."/>
            <person name="Goodwin S."/>
            <person name="Spatafora J."/>
            <person name="Crous P."/>
            <person name="Grigoriev I."/>
        </authorList>
    </citation>
    <scope>NUCLEOTIDE SEQUENCE</scope>
    <source>
        <strain evidence="3">CBS 175.79</strain>
    </source>
</reference>